<dbReference type="Pfam" id="PF07686">
    <property type="entry name" value="V-set"/>
    <property type="match status" value="1"/>
</dbReference>
<dbReference type="SMART" id="SM00408">
    <property type="entry name" value="IGc2"/>
    <property type="match status" value="1"/>
</dbReference>
<dbReference type="AGR" id="Xenbase:XB-GENE-17340176"/>
<dbReference type="InterPro" id="IPR036179">
    <property type="entry name" value="Ig-like_dom_sf"/>
</dbReference>
<accession>A0A1L8FLA5</accession>
<dbReference type="PANTHER" id="PTHR44888">
    <property type="entry name" value="HEPACAM FAMILY MEMBER 2-RELATED"/>
    <property type="match status" value="1"/>
</dbReference>
<keyword evidence="10" id="KW-0393">Immunoglobulin domain</keyword>
<feature type="transmembrane region" description="Helical" evidence="13">
    <location>
        <begin position="7"/>
        <end position="25"/>
    </location>
</feature>
<dbReference type="PaxDb" id="8355-A0A1L8FLA5"/>
<keyword evidence="6 13" id="KW-0472">Membrane</keyword>
<dbReference type="Gene3D" id="2.60.40.10">
    <property type="entry name" value="Immunoglobulins"/>
    <property type="match status" value="2"/>
</dbReference>
<dbReference type="InterPro" id="IPR052280">
    <property type="entry name" value="HEPACAM_domain"/>
</dbReference>
<evidence type="ECO:0000256" key="1">
    <source>
        <dbReference type="ARBA" id="ARBA00004496"/>
    </source>
</evidence>
<evidence type="ECO:0000256" key="8">
    <source>
        <dbReference type="ARBA" id="ARBA00023180"/>
    </source>
</evidence>
<dbReference type="InterPro" id="IPR003599">
    <property type="entry name" value="Ig_sub"/>
</dbReference>
<keyword evidence="4" id="KW-0732">Signal</keyword>
<dbReference type="PANTHER" id="PTHR44888:SF2">
    <property type="entry name" value="HEPATIC AND GLIAL CELL ADHESION MOLECULE"/>
    <property type="match status" value="1"/>
</dbReference>
<evidence type="ECO:0000313" key="14">
    <source>
        <dbReference type="Proteomes" id="UP000186698"/>
    </source>
</evidence>
<dbReference type="Pfam" id="PF13927">
    <property type="entry name" value="Ig_3"/>
    <property type="match status" value="1"/>
</dbReference>
<dbReference type="AlphaFoldDB" id="A0A1L8FLA5"/>
<feature type="compositionally biased region" description="Low complexity" evidence="12">
    <location>
        <begin position="375"/>
        <end position="384"/>
    </location>
</feature>
<evidence type="ECO:0000313" key="16">
    <source>
        <dbReference type="Xenbase" id="XB-GENE-17340176"/>
    </source>
</evidence>
<keyword evidence="9" id="KW-0131">Cell cycle</keyword>
<dbReference type="GO" id="GO:0005737">
    <property type="term" value="C:cytoplasm"/>
    <property type="evidence" value="ECO:0007669"/>
    <property type="project" value="UniProtKB-SubCell"/>
</dbReference>
<feature type="region of interest" description="Disordered" evidence="12">
    <location>
        <begin position="306"/>
        <end position="416"/>
    </location>
</feature>
<evidence type="ECO:0000256" key="4">
    <source>
        <dbReference type="ARBA" id="ARBA00022729"/>
    </source>
</evidence>
<evidence type="ECO:0000256" key="10">
    <source>
        <dbReference type="ARBA" id="ARBA00023319"/>
    </source>
</evidence>
<keyword evidence="2" id="KW-0963">Cytoplasm</keyword>
<feature type="compositionally biased region" description="Basic and acidic residues" evidence="12">
    <location>
        <begin position="401"/>
        <end position="416"/>
    </location>
</feature>
<name>A0A1L8FLA5_XENLA</name>
<dbReference type="InterPro" id="IPR003598">
    <property type="entry name" value="Ig_sub2"/>
</dbReference>
<keyword evidence="7" id="KW-1015">Disulfide bond</keyword>
<evidence type="ECO:0000256" key="13">
    <source>
        <dbReference type="SAM" id="Phobius"/>
    </source>
</evidence>
<dbReference type="KEGG" id="xla:108696399"/>
<dbReference type="OMA" id="DRKNPMA"/>
<gene>
    <name evidence="15 16" type="primary">hepacam.L</name>
</gene>
<dbReference type="InterPro" id="IPR013106">
    <property type="entry name" value="Ig_V-set"/>
</dbReference>
<dbReference type="InterPro" id="IPR007110">
    <property type="entry name" value="Ig-like_dom"/>
</dbReference>
<keyword evidence="3 13" id="KW-0812">Transmembrane</keyword>
<dbReference type="GeneID" id="108696399"/>
<evidence type="ECO:0000256" key="7">
    <source>
        <dbReference type="ARBA" id="ARBA00023157"/>
    </source>
</evidence>
<evidence type="ECO:0000256" key="11">
    <source>
        <dbReference type="ARBA" id="ARBA00046288"/>
    </source>
</evidence>
<keyword evidence="14" id="KW-1185">Reference proteome</keyword>
<evidence type="ECO:0000313" key="15">
    <source>
        <dbReference type="RefSeq" id="XP_018081214.1"/>
    </source>
</evidence>
<dbReference type="InterPro" id="IPR013783">
    <property type="entry name" value="Ig-like_fold"/>
</dbReference>
<keyword evidence="5 13" id="KW-1133">Transmembrane helix</keyword>
<dbReference type="Bgee" id="108696399">
    <property type="expression patterns" value="Expressed in brain and 2 other cell types or tissues"/>
</dbReference>
<proteinExistence type="predicted"/>
<dbReference type="Xenbase" id="XB-GENE-17340176">
    <property type="gene designation" value="hepacam.L"/>
</dbReference>
<dbReference type="CTD" id="108696399"/>
<dbReference type="OrthoDB" id="9891523at2759"/>
<evidence type="ECO:0000256" key="2">
    <source>
        <dbReference type="ARBA" id="ARBA00022490"/>
    </source>
</evidence>
<protein>
    <submittedName>
        <fullName evidence="15">Hepatocyte cell adhesion molecule</fullName>
    </submittedName>
</protein>
<evidence type="ECO:0000256" key="5">
    <source>
        <dbReference type="ARBA" id="ARBA00022989"/>
    </source>
</evidence>
<feature type="transmembrane region" description="Helical" evidence="13">
    <location>
        <begin position="241"/>
        <end position="263"/>
    </location>
</feature>
<reference evidence="15" key="1">
    <citation type="submission" date="2025-08" db="UniProtKB">
        <authorList>
            <consortium name="RefSeq"/>
        </authorList>
    </citation>
    <scope>IDENTIFICATION</scope>
    <source>
        <strain evidence="15">J_2021</strain>
        <tissue evidence="15">Erythrocytes</tissue>
    </source>
</reference>
<dbReference type="SMART" id="SM00409">
    <property type="entry name" value="IG"/>
    <property type="match status" value="2"/>
</dbReference>
<organism evidence="14 15">
    <name type="scientific">Xenopus laevis</name>
    <name type="common">African clawed frog</name>
    <dbReference type="NCBI Taxonomy" id="8355"/>
    <lineage>
        <taxon>Eukaryota</taxon>
        <taxon>Metazoa</taxon>
        <taxon>Chordata</taxon>
        <taxon>Craniata</taxon>
        <taxon>Vertebrata</taxon>
        <taxon>Euteleostomi</taxon>
        <taxon>Amphibia</taxon>
        <taxon>Batrachia</taxon>
        <taxon>Anura</taxon>
        <taxon>Pipoidea</taxon>
        <taxon>Pipidae</taxon>
        <taxon>Xenopodinae</taxon>
        <taxon>Xenopus</taxon>
        <taxon>Xenopus</taxon>
    </lineage>
</organism>
<evidence type="ECO:0000256" key="9">
    <source>
        <dbReference type="ARBA" id="ARBA00023306"/>
    </source>
</evidence>
<dbReference type="RefSeq" id="XP_018081214.1">
    <property type="nucleotide sequence ID" value="XM_018225725.2"/>
</dbReference>
<evidence type="ECO:0000256" key="3">
    <source>
        <dbReference type="ARBA" id="ARBA00022692"/>
    </source>
</evidence>
<dbReference type="Proteomes" id="UP000186698">
    <property type="component" value="Chromosome 7L"/>
</dbReference>
<evidence type="ECO:0000256" key="6">
    <source>
        <dbReference type="ARBA" id="ARBA00023136"/>
    </source>
</evidence>
<dbReference type="PROSITE" id="PS50835">
    <property type="entry name" value="IG_LIKE"/>
    <property type="match status" value="1"/>
</dbReference>
<sequence>MKTERAGYLRVFSSLAVLHVTYLLAIQTGLVEVVNITSHVQHIHGTVGKSALLSVQYSSSSRDKPVVKWQVKREKLVTVVQSIGTEIIGNLRTDYKDRIQILENGSLLIKNLMLSDEGTYEVEVSITDDTFTGEKSINLTVDVPISKPQVVIASSTVLELTENFTLNCFHENGTKPSYTWLKNGKLLSNDSRIILSPDHKLLTITRIITSDDDIYSCTVHNPISNGRSVPIKLTVYRRSSLYIILSTGGIFLLVTLVTVCACWKPSRKKKQKYEKHGSSEYLDRMGDPLKNEVEIMSRSGEPECKNPVALYKLKDKESTEVEEDSPTESRAASDHGSPSYVSNVSSGRSPGPPIPSAHKCHHSPAQSSPSTRENVSPSSSPAVSSEHRITARSVRTVGAHSKKEENEEDRAVESNN</sequence>
<dbReference type="GO" id="GO:0012505">
    <property type="term" value="C:endomembrane system"/>
    <property type="evidence" value="ECO:0007669"/>
    <property type="project" value="UniProtKB-SubCell"/>
</dbReference>
<dbReference type="STRING" id="8355.A0A1L8FLA5"/>
<keyword evidence="8" id="KW-0325">Glycoprotein</keyword>
<comment type="subcellular location">
    <subcellularLocation>
        <location evidence="1">Cytoplasm</location>
    </subcellularLocation>
    <subcellularLocation>
        <location evidence="11">Endomembrane system</location>
        <topology evidence="11">Single-pass type I membrane protein</topology>
    </subcellularLocation>
</comment>
<dbReference type="SUPFAM" id="SSF48726">
    <property type="entry name" value="Immunoglobulin"/>
    <property type="match status" value="2"/>
</dbReference>
<feature type="compositionally biased region" description="Polar residues" evidence="12">
    <location>
        <begin position="364"/>
        <end position="374"/>
    </location>
</feature>
<evidence type="ECO:0000256" key="12">
    <source>
        <dbReference type="SAM" id="MobiDB-lite"/>
    </source>
</evidence>